<proteinExistence type="predicted"/>
<dbReference type="Proteomes" id="UP001208794">
    <property type="component" value="Unassembled WGS sequence"/>
</dbReference>
<dbReference type="EMBL" id="JAMQPR010000003">
    <property type="protein sequence ID" value="MCW7506124.1"/>
    <property type="molecule type" value="Genomic_DNA"/>
</dbReference>
<evidence type="ECO:0000259" key="1">
    <source>
        <dbReference type="PROSITE" id="PS50172"/>
    </source>
</evidence>
<dbReference type="PROSITE" id="PS50172">
    <property type="entry name" value="BRCT"/>
    <property type="match status" value="1"/>
</dbReference>
<dbReference type="Gene3D" id="3.40.50.10190">
    <property type="entry name" value="BRCT domain"/>
    <property type="match status" value="1"/>
</dbReference>
<sequence>MKQKSIPKISDHQNAFNTLQGLLIGISLDQKLNQKEVSEINFWLNESKDLINKKLYSEIVSILEFVVKSGKFTDEEKKDLLFICEKFNKSNPAFDLVHNDMQVLHGILHGILADGKITLQEAQSLKKWLYQNEQLASAYPYDELLSLLTGILADGKIDKEEQAILKIFLSEFINLEKSKNLDETKIETLKTQFTVPGICALAPEIIPEDHVFSFTGIPSAQPISEIEKVILENGGIFSNPLRKDTSYLIVGGNMSNCWTFSCFGRKVEEAIEMRKSGSHILIIHEVDFWDNIA</sequence>
<comment type="caution">
    <text evidence="2">The sequence shown here is derived from an EMBL/GenBank/DDBJ whole genome shotgun (WGS) entry which is preliminary data.</text>
</comment>
<dbReference type="InterPro" id="IPR001357">
    <property type="entry name" value="BRCT_dom"/>
</dbReference>
<keyword evidence="3" id="KW-1185">Reference proteome</keyword>
<accession>A0ABT3MCK8</accession>
<dbReference type="SUPFAM" id="SSF52113">
    <property type="entry name" value="BRCT domain"/>
    <property type="match status" value="1"/>
</dbReference>
<evidence type="ECO:0000313" key="2">
    <source>
        <dbReference type="EMBL" id="MCW7506124.1"/>
    </source>
</evidence>
<dbReference type="InterPro" id="IPR036420">
    <property type="entry name" value="BRCT_dom_sf"/>
</dbReference>
<protein>
    <recommendedName>
        <fullName evidence="1">BRCT domain-containing protein</fullName>
    </recommendedName>
</protein>
<feature type="domain" description="BRCT" evidence="1">
    <location>
        <begin position="202"/>
        <end position="293"/>
    </location>
</feature>
<gene>
    <name evidence="2" type="ORF">ND855_18465</name>
</gene>
<name>A0ABT3MCK8_9LEPT</name>
<evidence type="ECO:0000313" key="3">
    <source>
        <dbReference type="Proteomes" id="UP001208794"/>
    </source>
</evidence>
<reference evidence="2 3" key="1">
    <citation type="submission" date="2022-06" db="EMBL/GenBank/DDBJ databases">
        <title>Leptospira isolates from biofilms formed at urban environments.</title>
        <authorList>
            <person name="Ribeiro P.S."/>
            <person name="Sousa T."/>
            <person name="Carvalho N."/>
            <person name="Aburjaile F."/>
            <person name="Neves F."/>
            <person name="Oliveira D."/>
            <person name="Blanco L."/>
            <person name="Lima J."/>
            <person name="Costa F."/>
            <person name="Brenig B."/>
            <person name="Soares S."/>
            <person name="Ramos R."/>
            <person name="Goes-Neto A."/>
            <person name="Matiuzzi M."/>
            <person name="Azevedo V."/>
            <person name="Ristow P."/>
        </authorList>
    </citation>
    <scope>NUCLEOTIDE SEQUENCE [LARGE SCALE GENOMIC DNA]</scope>
    <source>
        <strain evidence="2 3">VSF14</strain>
    </source>
</reference>
<organism evidence="2 3">
    <name type="scientific">Leptospira paudalimensis</name>
    <dbReference type="NCBI Taxonomy" id="2950024"/>
    <lineage>
        <taxon>Bacteria</taxon>
        <taxon>Pseudomonadati</taxon>
        <taxon>Spirochaetota</taxon>
        <taxon>Spirochaetia</taxon>
        <taxon>Leptospirales</taxon>
        <taxon>Leptospiraceae</taxon>
        <taxon>Leptospira</taxon>
    </lineage>
</organism>
<dbReference type="RefSeq" id="WP_265359682.1">
    <property type="nucleotide sequence ID" value="NZ_JAMQPR010000003.1"/>
</dbReference>